<name>A0A939PFE8_9ACTN</name>
<evidence type="ECO:0000313" key="2">
    <source>
        <dbReference type="EMBL" id="MBO2448724.1"/>
    </source>
</evidence>
<dbReference type="SMART" id="SM00530">
    <property type="entry name" value="HTH_XRE"/>
    <property type="match status" value="1"/>
</dbReference>
<reference evidence="2" key="1">
    <citation type="submission" date="2021-03" db="EMBL/GenBank/DDBJ databases">
        <authorList>
            <person name="Kanchanasin P."/>
            <person name="Saeng-In P."/>
            <person name="Phongsopitanun W."/>
            <person name="Yuki M."/>
            <person name="Kudo T."/>
            <person name="Ohkuma M."/>
            <person name="Tanasupawat S."/>
        </authorList>
    </citation>
    <scope>NUCLEOTIDE SEQUENCE</scope>
    <source>
        <strain evidence="2">GKU 128</strain>
    </source>
</reference>
<dbReference type="Pfam" id="PF01381">
    <property type="entry name" value="HTH_3"/>
    <property type="match status" value="1"/>
</dbReference>
<dbReference type="PROSITE" id="PS50943">
    <property type="entry name" value="HTH_CROC1"/>
    <property type="match status" value="1"/>
</dbReference>
<accession>A0A939PFE8</accession>
<feature type="domain" description="HTH cro/C1-type" evidence="1">
    <location>
        <begin position="9"/>
        <end position="64"/>
    </location>
</feature>
<dbReference type="SUPFAM" id="SSF47413">
    <property type="entry name" value="lambda repressor-like DNA-binding domains"/>
    <property type="match status" value="1"/>
</dbReference>
<dbReference type="Gene3D" id="1.10.260.40">
    <property type="entry name" value="lambda repressor-like DNA-binding domains"/>
    <property type="match status" value="1"/>
</dbReference>
<gene>
    <name evidence="2" type="ORF">J4573_16600</name>
</gene>
<proteinExistence type="predicted"/>
<sequence>MGTRLGIVVRTARVGHGWTQAEAARRLHCSRSTLSRIETGARAVLDVDTLRRLAAVLGISPADLGITTTVTGEPPAEDDVRRRELLQSLAVTAAASAVPAHAAATRAHGEPGGLLVARIRDAMLGTGPRPTPISPERLRAALTSAVRDYDNAHLSRLAETLPRLLASGGDTLAETYNLTTRLLIKLDTELAWIAADRARGIAGSTGDPLAGGEAARNLAVLARRAGWYSQATQIALDTAENDALQGADPARTAERGLLVMSAAYTAAHAGDQAGMRELTRQAEALATQLHGATLLRHHGGGFSTAAVRLHLISAEYSAGDPSAAITAARRIRPGQLPTLERRARFYTDVARAYGMWGRRDACLHALLAAERAAPEETRARPAVRELVTGLLVAGRTTPDLRGLAARCRIS</sequence>
<dbReference type="InterPro" id="IPR001387">
    <property type="entry name" value="Cro/C1-type_HTH"/>
</dbReference>
<dbReference type="CDD" id="cd00093">
    <property type="entry name" value="HTH_XRE"/>
    <property type="match status" value="1"/>
</dbReference>
<dbReference type="InterPro" id="IPR010982">
    <property type="entry name" value="Lambda_DNA-bd_dom_sf"/>
</dbReference>
<dbReference type="GO" id="GO:0003677">
    <property type="term" value="F:DNA binding"/>
    <property type="evidence" value="ECO:0007669"/>
    <property type="project" value="InterPro"/>
</dbReference>
<dbReference type="AlphaFoldDB" id="A0A939PFE8"/>
<comment type="caution">
    <text evidence="2">The sequence shown here is derived from an EMBL/GenBank/DDBJ whole genome shotgun (WGS) entry which is preliminary data.</text>
</comment>
<dbReference type="RefSeq" id="WP_208256385.1">
    <property type="nucleotide sequence ID" value="NZ_JAGEOJ010000006.1"/>
</dbReference>
<keyword evidence="3" id="KW-1185">Reference proteome</keyword>
<evidence type="ECO:0000313" key="3">
    <source>
        <dbReference type="Proteomes" id="UP000669179"/>
    </source>
</evidence>
<dbReference type="EMBL" id="JAGEOJ010000006">
    <property type="protein sequence ID" value="MBO2448724.1"/>
    <property type="molecule type" value="Genomic_DNA"/>
</dbReference>
<organism evidence="2 3">
    <name type="scientific">Actinomadura barringtoniae</name>
    <dbReference type="NCBI Taxonomy" id="1427535"/>
    <lineage>
        <taxon>Bacteria</taxon>
        <taxon>Bacillati</taxon>
        <taxon>Actinomycetota</taxon>
        <taxon>Actinomycetes</taxon>
        <taxon>Streptosporangiales</taxon>
        <taxon>Thermomonosporaceae</taxon>
        <taxon>Actinomadura</taxon>
    </lineage>
</organism>
<evidence type="ECO:0000259" key="1">
    <source>
        <dbReference type="PROSITE" id="PS50943"/>
    </source>
</evidence>
<protein>
    <submittedName>
        <fullName evidence="2">Helix-turn-helix transcriptional regulator</fullName>
    </submittedName>
</protein>
<dbReference type="Proteomes" id="UP000669179">
    <property type="component" value="Unassembled WGS sequence"/>
</dbReference>